<dbReference type="GO" id="GO:0005886">
    <property type="term" value="C:plasma membrane"/>
    <property type="evidence" value="ECO:0007669"/>
    <property type="project" value="UniProtKB-SubCell"/>
</dbReference>
<keyword evidence="4" id="KW-1003">Cell membrane</keyword>
<reference evidence="14 15" key="1">
    <citation type="submission" date="2014-03" db="EMBL/GenBank/DDBJ databases">
        <title>Draft Genome Sequence of Actibacterium mucosum KCTC 23349, a Marine Alphaproteobacterium with Complex Ionic Requirements Isolated from Mediterranean Seawater at Malvarrosa Beach, Valencia, Spain.</title>
        <authorList>
            <person name="Arahal D.R."/>
            <person name="Shao Z."/>
            <person name="Lai Q."/>
            <person name="Pujalte M.J."/>
        </authorList>
    </citation>
    <scope>NUCLEOTIDE SEQUENCE [LARGE SCALE GENOMIC DNA]</scope>
    <source>
        <strain evidence="14 15">KCTC 23349</strain>
    </source>
</reference>
<dbReference type="PANTHER" id="PTHR30046">
    <property type="entry name" value="FLAGELLAR M-RING PROTEIN"/>
    <property type="match status" value="1"/>
</dbReference>
<dbReference type="InterPro" id="IPR013556">
    <property type="entry name" value="Flag_M-ring_C"/>
</dbReference>
<comment type="subcellular location">
    <subcellularLocation>
        <location evidence="1 9">Bacterial flagellum basal body</location>
    </subcellularLocation>
    <subcellularLocation>
        <location evidence="2">Cell membrane</location>
        <topology evidence="2">Multi-pass membrane protein</topology>
    </subcellularLocation>
</comment>
<keyword evidence="14" id="KW-0282">Flagellum</keyword>
<evidence type="ECO:0000256" key="1">
    <source>
        <dbReference type="ARBA" id="ARBA00004117"/>
    </source>
</evidence>
<keyword evidence="6 11" id="KW-1133">Transmembrane helix</keyword>
<accession>A0A037ZNU1</accession>
<proteinExistence type="inferred from homology"/>
<evidence type="ECO:0000256" key="11">
    <source>
        <dbReference type="SAM" id="Phobius"/>
    </source>
</evidence>
<evidence type="ECO:0000256" key="2">
    <source>
        <dbReference type="ARBA" id="ARBA00004651"/>
    </source>
</evidence>
<keyword evidence="15" id="KW-1185">Reference proteome</keyword>
<feature type="region of interest" description="Disordered" evidence="10">
    <location>
        <begin position="294"/>
        <end position="320"/>
    </location>
</feature>
<dbReference type="InterPro" id="IPR000067">
    <property type="entry name" value="FlgMring_FliF"/>
</dbReference>
<evidence type="ECO:0000256" key="8">
    <source>
        <dbReference type="ARBA" id="ARBA00023143"/>
    </source>
</evidence>
<evidence type="ECO:0000256" key="7">
    <source>
        <dbReference type="ARBA" id="ARBA00023136"/>
    </source>
</evidence>
<dbReference type="EMBL" id="JFKE01000001">
    <property type="protein sequence ID" value="KAJ57330.1"/>
    <property type="molecule type" value="Genomic_DNA"/>
</dbReference>
<dbReference type="Pfam" id="PF01514">
    <property type="entry name" value="YscJ_FliF"/>
    <property type="match status" value="1"/>
</dbReference>
<dbReference type="InterPro" id="IPR045851">
    <property type="entry name" value="AMP-bd_C_sf"/>
</dbReference>
<feature type="domain" description="Flagellar M-ring C-terminal" evidence="13">
    <location>
        <begin position="237"/>
        <end position="398"/>
    </location>
</feature>
<dbReference type="GO" id="GO:0009431">
    <property type="term" value="C:bacterial-type flagellum basal body, MS ring"/>
    <property type="evidence" value="ECO:0007669"/>
    <property type="project" value="InterPro"/>
</dbReference>
<comment type="similarity">
    <text evidence="3 9">Belongs to the FliF family.</text>
</comment>
<evidence type="ECO:0000256" key="4">
    <source>
        <dbReference type="ARBA" id="ARBA00022475"/>
    </source>
</evidence>
<gene>
    <name evidence="14" type="ORF">ACMU_02180</name>
</gene>
<evidence type="ECO:0000256" key="9">
    <source>
        <dbReference type="PIRNR" id="PIRNR004862"/>
    </source>
</evidence>
<dbReference type="PANTHER" id="PTHR30046:SF0">
    <property type="entry name" value="FLAGELLAR M-RING PROTEIN"/>
    <property type="match status" value="1"/>
</dbReference>
<dbReference type="InterPro" id="IPR043427">
    <property type="entry name" value="YscJ/FliF"/>
</dbReference>
<organism evidence="14 15">
    <name type="scientific">Actibacterium mucosum KCTC 23349</name>
    <dbReference type="NCBI Taxonomy" id="1454373"/>
    <lineage>
        <taxon>Bacteria</taxon>
        <taxon>Pseudomonadati</taxon>
        <taxon>Pseudomonadota</taxon>
        <taxon>Alphaproteobacteria</taxon>
        <taxon>Rhodobacterales</taxon>
        <taxon>Roseobacteraceae</taxon>
        <taxon>Actibacterium</taxon>
    </lineage>
</organism>
<dbReference type="GO" id="GO:0003774">
    <property type="term" value="F:cytoskeletal motor activity"/>
    <property type="evidence" value="ECO:0007669"/>
    <property type="project" value="InterPro"/>
</dbReference>
<evidence type="ECO:0000256" key="10">
    <source>
        <dbReference type="SAM" id="MobiDB-lite"/>
    </source>
</evidence>
<dbReference type="PIRSF" id="PIRSF004862">
    <property type="entry name" value="FliF"/>
    <property type="match status" value="1"/>
</dbReference>
<feature type="transmembrane region" description="Helical" evidence="11">
    <location>
        <begin position="17"/>
        <end position="37"/>
    </location>
</feature>
<dbReference type="Pfam" id="PF08345">
    <property type="entry name" value="YscJ_FliF_C"/>
    <property type="match status" value="1"/>
</dbReference>
<protein>
    <recommendedName>
        <fullName evidence="9">Flagellar M-ring protein</fullName>
    </recommendedName>
</protein>
<dbReference type="Proteomes" id="UP000026249">
    <property type="component" value="Unassembled WGS sequence"/>
</dbReference>
<dbReference type="STRING" id="1454373.ACMU_02180"/>
<dbReference type="NCBIfam" id="TIGR00206">
    <property type="entry name" value="fliF"/>
    <property type="match status" value="1"/>
</dbReference>
<name>A0A037ZNU1_9RHOB</name>
<keyword evidence="14" id="KW-0966">Cell projection</keyword>
<keyword evidence="5 11" id="KW-0812">Transmembrane</keyword>
<comment type="function">
    <text evidence="9">The M ring may be actively involved in energy transduction.</text>
</comment>
<dbReference type="RefSeq" id="WP_081805354.1">
    <property type="nucleotide sequence ID" value="NZ_JFKE01000001.1"/>
</dbReference>
<keyword evidence="7 11" id="KW-0472">Membrane</keyword>
<dbReference type="Gene3D" id="3.30.300.30">
    <property type="match status" value="1"/>
</dbReference>
<keyword evidence="14" id="KW-0969">Cilium</keyword>
<feature type="transmembrane region" description="Helical" evidence="11">
    <location>
        <begin position="418"/>
        <end position="441"/>
    </location>
</feature>
<keyword evidence="8 9" id="KW-0975">Bacterial flagellum</keyword>
<feature type="domain" description="Flagellar M-ring N-terminal" evidence="12">
    <location>
        <begin position="38"/>
        <end position="209"/>
    </location>
</feature>
<feature type="compositionally biased region" description="Low complexity" evidence="10">
    <location>
        <begin position="304"/>
        <end position="315"/>
    </location>
</feature>
<evidence type="ECO:0000256" key="6">
    <source>
        <dbReference type="ARBA" id="ARBA00022989"/>
    </source>
</evidence>
<comment type="caution">
    <text evidence="14">The sequence shown here is derived from an EMBL/GenBank/DDBJ whole genome shotgun (WGS) entry which is preliminary data.</text>
</comment>
<evidence type="ECO:0000259" key="13">
    <source>
        <dbReference type="Pfam" id="PF08345"/>
    </source>
</evidence>
<dbReference type="OrthoDB" id="9807026at2"/>
<dbReference type="InterPro" id="IPR006182">
    <property type="entry name" value="FliF_N_dom"/>
</dbReference>
<dbReference type="AlphaFoldDB" id="A0A037ZNU1"/>
<dbReference type="GO" id="GO:0071973">
    <property type="term" value="P:bacterial-type flagellum-dependent cell motility"/>
    <property type="evidence" value="ECO:0007669"/>
    <property type="project" value="InterPro"/>
</dbReference>
<sequence>MQQLLAVWNQLDARKRVIVGIATLAMFALVLAMSRIATKPQLSLLYSGLESAAAGEVVTALEQRGITYEVRGASIFVETARRDQLRMMLAGEGLPANGTAGYELLDGLSGFGTTSQMFDAAYWRAREGELARTISSSPNIRSSRVHIASPSNQTFQQGQALTASVTVFPARGSLPQTHANALRYLVASSVQNLTPENVSVINGDTGTVLSGDLQQSALAGAANERSEALRANVERLLNARMGPGKAVVEVTVETVTDRESIVERRFDPEGRVAISTETQERSVDANDQGALNVTVASNLPDGGNSNNRSSTSSNTETRERINYEVSETQREVVRGPGAIRRISVAVLLDGVRSIGSDGSEVWEPLPEEEIEALRDLVASAVGFNAERGDVITLKSMPFEPLTASSAPEPQGALATLPFSLATMAPLLVLAVVALILGLFVVRPVLTARGAPQPLPEPEQAPLLPNSLDGEITDDAPDLAAVNQDADDGQLPALADTPADPVSRLRVLIDDRRAETIEILRDWMEDDTEEPA</sequence>
<evidence type="ECO:0000313" key="14">
    <source>
        <dbReference type="EMBL" id="KAJ57330.1"/>
    </source>
</evidence>
<evidence type="ECO:0000256" key="3">
    <source>
        <dbReference type="ARBA" id="ARBA00007971"/>
    </source>
</evidence>
<evidence type="ECO:0000259" key="12">
    <source>
        <dbReference type="Pfam" id="PF01514"/>
    </source>
</evidence>
<dbReference type="PRINTS" id="PR01009">
    <property type="entry name" value="FLGMRINGFLIF"/>
</dbReference>
<evidence type="ECO:0000256" key="5">
    <source>
        <dbReference type="ARBA" id="ARBA00022692"/>
    </source>
</evidence>
<evidence type="ECO:0000313" key="15">
    <source>
        <dbReference type="Proteomes" id="UP000026249"/>
    </source>
</evidence>